<evidence type="ECO:0000313" key="2">
    <source>
        <dbReference type="Proteomes" id="UP000722485"/>
    </source>
</evidence>
<protein>
    <submittedName>
        <fullName evidence="1">Uncharacterized protein</fullName>
    </submittedName>
</protein>
<dbReference type="Proteomes" id="UP000722485">
    <property type="component" value="Unassembled WGS sequence"/>
</dbReference>
<name>A0A9P5HHF3_9HYPO</name>
<comment type="caution">
    <text evidence="1">The sequence shown here is derived from an EMBL/GenBank/DDBJ whole genome shotgun (WGS) entry which is preliminary data.</text>
</comment>
<organism evidence="1 2">
    <name type="scientific">Cylindrodendrum hubeiense</name>
    <dbReference type="NCBI Taxonomy" id="595255"/>
    <lineage>
        <taxon>Eukaryota</taxon>
        <taxon>Fungi</taxon>
        <taxon>Dikarya</taxon>
        <taxon>Ascomycota</taxon>
        <taxon>Pezizomycotina</taxon>
        <taxon>Sordariomycetes</taxon>
        <taxon>Hypocreomycetidae</taxon>
        <taxon>Hypocreales</taxon>
        <taxon>Nectriaceae</taxon>
        <taxon>Cylindrodendrum</taxon>
    </lineage>
</organism>
<gene>
    <name evidence="1" type="ORF">G7Z17_g4</name>
</gene>
<sequence>MRLGEVAYIVDYFKERQKLASLSANQSFSTSHPHKCRHCLKIIIDGDVCKDAWSQASAVSDPENPVTTGGLVAAQFHPAAIRLHNTLTDALNAAVDGCTFFEYLADMLVQEDDKLEPLNPEVSDSHDVIFCLEPRVGCSFAVVPYLMNREGQVIKSWPRYDDKLDVWANKCMPNNAIPNRSEGD</sequence>
<keyword evidence="2" id="KW-1185">Reference proteome</keyword>
<reference evidence="1" key="1">
    <citation type="submission" date="2020-03" db="EMBL/GenBank/DDBJ databases">
        <title>Draft Genome Sequence of Cylindrodendrum hubeiense.</title>
        <authorList>
            <person name="Buettner E."/>
            <person name="Kellner H."/>
        </authorList>
    </citation>
    <scope>NUCLEOTIDE SEQUENCE</scope>
    <source>
        <strain evidence="1">IHI 201604</strain>
    </source>
</reference>
<dbReference type="EMBL" id="JAANBB010000001">
    <property type="protein sequence ID" value="KAF7558140.1"/>
    <property type="molecule type" value="Genomic_DNA"/>
</dbReference>
<proteinExistence type="predicted"/>
<accession>A0A9P5HHF3</accession>
<evidence type="ECO:0000313" key="1">
    <source>
        <dbReference type="EMBL" id="KAF7558140.1"/>
    </source>
</evidence>
<dbReference type="AlphaFoldDB" id="A0A9P5HHF3"/>